<keyword evidence="2" id="KW-0472">Membrane</keyword>
<gene>
    <name evidence="4" type="ORF">DY78_GL000538</name>
</gene>
<evidence type="ECO:0000256" key="2">
    <source>
        <dbReference type="SAM" id="Phobius"/>
    </source>
</evidence>
<proteinExistence type="inferred from homology"/>
<dbReference type="GO" id="GO:0004175">
    <property type="term" value="F:endopeptidase activity"/>
    <property type="evidence" value="ECO:0007669"/>
    <property type="project" value="UniProtKB-ARBA"/>
</dbReference>
<comment type="caution">
    <text evidence="4">The sequence shown here is derived from an EMBL/GenBank/DDBJ whole genome shotgun (WGS) entry which is preliminary data.</text>
</comment>
<evidence type="ECO:0000259" key="3">
    <source>
        <dbReference type="Pfam" id="PF02517"/>
    </source>
</evidence>
<dbReference type="AlphaFoldDB" id="A0A0R2NM91"/>
<dbReference type="Proteomes" id="UP000050920">
    <property type="component" value="Unassembled WGS sequence"/>
</dbReference>
<dbReference type="InterPro" id="IPR052710">
    <property type="entry name" value="CAAX_protease"/>
</dbReference>
<dbReference type="EMBL" id="AYGX02000102">
    <property type="protein sequence ID" value="KRO26854.1"/>
    <property type="molecule type" value="Genomic_DNA"/>
</dbReference>
<dbReference type="PANTHER" id="PTHR36435:SF1">
    <property type="entry name" value="CAAX AMINO TERMINAL PROTEASE FAMILY PROTEIN"/>
    <property type="match status" value="1"/>
</dbReference>
<dbReference type="GO" id="GO:0080120">
    <property type="term" value="P:CAAX-box protein maturation"/>
    <property type="evidence" value="ECO:0007669"/>
    <property type="project" value="UniProtKB-ARBA"/>
</dbReference>
<feature type="transmembrane region" description="Helical" evidence="2">
    <location>
        <begin position="126"/>
        <end position="146"/>
    </location>
</feature>
<evidence type="ECO:0000313" key="5">
    <source>
        <dbReference type="Proteomes" id="UP000050920"/>
    </source>
</evidence>
<dbReference type="InterPro" id="IPR003675">
    <property type="entry name" value="Rce1/LyrA-like_dom"/>
</dbReference>
<name>A0A0R2NM91_9LACO</name>
<accession>A0A0R2NM91</accession>
<dbReference type="RefSeq" id="WP_024624295.1">
    <property type="nucleotide sequence ID" value="NZ_AYGX02000102.1"/>
</dbReference>
<keyword evidence="5" id="KW-1185">Reference proteome</keyword>
<dbReference type="PANTHER" id="PTHR36435">
    <property type="entry name" value="SLR1288 PROTEIN"/>
    <property type="match status" value="1"/>
</dbReference>
<evidence type="ECO:0000313" key="4">
    <source>
        <dbReference type="EMBL" id="KRO26854.1"/>
    </source>
</evidence>
<protein>
    <submittedName>
        <fullName evidence="4">Integral membrane protein plnw</fullName>
    </submittedName>
</protein>
<comment type="similarity">
    <text evidence="1">Belongs to the UPF0177 family.</text>
</comment>
<feature type="domain" description="CAAX prenyl protease 2/Lysostaphin resistance protein A-like" evidence="3">
    <location>
        <begin position="128"/>
        <end position="225"/>
    </location>
</feature>
<organism evidence="4 5">
    <name type="scientific">Lactiplantibacillus fabifermentans DSM 21115</name>
    <dbReference type="NCBI Taxonomy" id="1413187"/>
    <lineage>
        <taxon>Bacteria</taxon>
        <taxon>Bacillati</taxon>
        <taxon>Bacillota</taxon>
        <taxon>Bacilli</taxon>
        <taxon>Lactobacillales</taxon>
        <taxon>Lactobacillaceae</taxon>
        <taxon>Lactiplantibacillus</taxon>
    </lineage>
</organism>
<feature type="transmembrane region" description="Helical" evidence="2">
    <location>
        <begin position="12"/>
        <end position="36"/>
    </location>
</feature>
<dbReference type="Pfam" id="PF02517">
    <property type="entry name" value="Rce1-like"/>
    <property type="match status" value="1"/>
</dbReference>
<sequence length="231" mass="26071">MKIISKRGGHFCLRLAGICVFLLIVGSFSALPVMVYMNHFNVVTVTIGYGLYALEIAVLWWAYQWTAKRHALTLPKLTARVDQRRLLTILIGVVVILGVCFVHVQLMKNFGIPEPENARDLDKMMQLHPIALLIDACLFGPICEELLFRGLFFNLSLSSRLAQQRVYQVVAVVVNGMLFGFLHCDNSFEPFLYYSLFGVVLAVSYLTSNRDIRVDISIHMLANIMIAILGF</sequence>
<keyword evidence="2" id="KW-0812">Transmembrane</keyword>
<evidence type="ECO:0000256" key="1">
    <source>
        <dbReference type="ARBA" id="ARBA00009067"/>
    </source>
</evidence>
<feature type="transmembrane region" description="Helical" evidence="2">
    <location>
        <begin position="190"/>
        <end position="207"/>
    </location>
</feature>
<feature type="transmembrane region" description="Helical" evidence="2">
    <location>
        <begin position="86"/>
        <end position="106"/>
    </location>
</feature>
<feature type="transmembrane region" description="Helical" evidence="2">
    <location>
        <begin position="166"/>
        <end position="184"/>
    </location>
</feature>
<feature type="transmembrane region" description="Helical" evidence="2">
    <location>
        <begin position="42"/>
        <end position="65"/>
    </location>
</feature>
<reference evidence="4 5" key="1">
    <citation type="journal article" date="2015" name="Genome Announc.">
        <title>Expanding the biotechnology potential of lactobacilli through comparative genomics of 213 strains and associated genera.</title>
        <authorList>
            <person name="Sun Z."/>
            <person name="Harris H.M."/>
            <person name="McCann A."/>
            <person name="Guo C."/>
            <person name="Argimon S."/>
            <person name="Zhang W."/>
            <person name="Yang X."/>
            <person name="Jeffery I.B."/>
            <person name="Cooney J.C."/>
            <person name="Kagawa T.F."/>
            <person name="Liu W."/>
            <person name="Song Y."/>
            <person name="Salvetti E."/>
            <person name="Wrobel A."/>
            <person name="Rasinkangas P."/>
            <person name="Parkhill J."/>
            <person name="Rea M.C."/>
            <person name="O'Sullivan O."/>
            <person name="Ritari J."/>
            <person name="Douillard F.P."/>
            <person name="Paul Ross R."/>
            <person name="Yang R."/>
            <person name="Briner A.E."/>
            <person name="Felis G.E."/>
            <person name="de Vos W.M."/>
            <person name="Barrangou R."/>
            <person name="Klaenhammer T.R."/>
            <person name="Caufield P.W."/>
            <person name="Cui Y."/>
            <person name="Zhang H."/>
            <person name="O'Toole P.W."/>
        </authorList>
    </citation>
    <scope>NUCLEOTIDE SEQUENCE [LARGE SCALE GENOMIC DNA]</scope>
    <source>
        <strain evidence="4 5">DSM 21115</strain>
    </source>
</reference>
<keyword evidence="2" id="KW-1133">Transmembrane helix</keyword>